<evidence type="ECO:0000313" key="1">
    <source>
        <dbReference type="EMBL" id="KAH7966164.1"/>
    </source>
</evidence>
<reference evidence="1" key="1">
    <citation type="submission" date="2020-05" db="EMBL/GenBank/DDBJ databases">
        <title>Large-scale comparative analyses of tick genomes elucidate their genetic diversity and vector capacities.</title>
        <authorList>
            <person name="Jia N."/>
            <person name="Wang J."/>
            <person name="Shi W."/>
            <person name="Du L."/>
            <person name="Sun Y."/>
            <person name="Zhan W."/>
            <person name="Jiang J."/>
            <person name="Wang Q."/>
            <person name="Zhang B."/>
            <person name="Ji P."/>
            <person name="Sakyi L.B."/>
            <person name="Cui X."/>
            <person name="Yuan T."/>
            <person name="Jiang B."/>
            <person name="Yang W."/>
            <person name="Lam T.T.-Y."/>
            <person name="Chang Q."/>
            <person name="Ding S."/>
            <person name="Wang X."/>
            <person name="Zhu J."/>
            <person name="Ruan X."/>
            <person name="Zhao L."/>
            <person name="Wei J."/>
            <person name="Que T."/>
            <person name="Du C."/>
            <person name="Cheng J."/>
            <person name="Dai P."/>
            <person name="Han X."/>
            <person name="Huang E."/>
            <person name="Gao Y."/>
            <person name="Liu J."/>
            <person name="Shao H."/>
            <person name="Ye R."/>
            <person name="Li L."/>
            <person name="Wei W."/>
            <person name="Wang X."/>
            <person name="Wang C."/>
            <person name="Yang T."/>
            <person name="Huo Q."/>
            <person name="Li W."/>
            <person name="Guo W."/>
            <person name="Chen H."/>
            <person name="Zhou L."/>
            <person name="Ni X."/>
            <person name="Tian J."/>
            <person name="Zhou Y."/>
            <person name="Sheng Y."/>
            <person name="Liu T."/>
            <person name="Pan Y."/>
            <person name="Xia L."/>
            <person name="Li J."/>
            <person name="Zhao F."/>
            <person name="Cao W."/>
        </authorList>
    </citation>
    <scope>NUCLEOTIDE SEQUENCE</scope>
    <source>
        <strain evidence="1">Dsil-2018</strain>
    </source>
</reference>
<gene>
    <name evidence="1" type="ORF">HPB49_014076</name>
</gene>
<evidence type="ECO:0000313" key="2">
    <source>
        <dbReference type="Proteomes" id="UP000821865"/>
    </source>
</evidence>
<accession>A0ACB8DD23</accession>
<proteinExistence type="predicted"/>
<sequence length="294" mass="31763">MACHLIEMPQLARARQTTTPNYHSAGMVLAAASLSLCIPTGVPLARDFFEFTMAAKSSNSLNGVCLPEHEPTVLLTGFGLFRDYGHNSSNEVVKALAKTGIPGTRLVTKEVPVEYDTVSSVVPQLWEDIKPDLVVHCGMNATARNLVVENQAYNGSYCAADNKGAVPKQGLCCGVSPQNERLRTCFDLGALTEKLKTAGCPVPVETSNDAGRFLCEFIYFTSLRISPWTVFIHVPPIDEPHSVQQLACTVSTIVLTLLEQKKSMGELSAVDAKLDRSQSQEKQAVATKSSSESS</sequence>
<dbReference type="Proteomes" id="UP000821865">
    <property type="component" value="Chromosome 2"/>
</dbReference>
<dbReference type="EMBL" id="CM023471">
    <property type="protein sequence ID" value="KAH7966164.1"/>
    <property type="molecule type" value="Genomic_DNA"/>
</dbReference>
<protein>
    <submittedName>
        <fullName evidence="1">Uncharacterized protein</fullName>
    </submittedName>
</protein>
<keyword evidence="2" id="KW-1185">Reference proteome</keyword>
<organism evidence="1 2">
    <name type="scientific">Dermacentor silvarum</name>
    <name type="common">Tick</name>
    <dbReference type="NCBI Taxonomy" id="543639"/>
    <lineage>
        <taxon>Eukaryota</taxon>
        <taxon>Metazoa</taxon>
        <taxon>Ecdysozoa</taxon>
        <taxon>Arthropoda</taxon>
        <taxon>Chelicerata</taxon>
        <taxon>Arachnida</taxon>
        <taxon>Acari</taxon>
        <taxon>Parasitiformes</taxon>
        <taxon>Ixodida</taxon>
        <taxon>Ixodoidea</taxon>
        <taxon>Ixodidae</taxon>
        <taxon>Rhipicephalinae</taxon>
        <taxon>Dermacentor</taxon>
    </lineage>
</organism>
<name>A0ACB8DD23_DERSI</name>
<comment type="caution">
    <text evidence="1">The sequence shown here is derived from an EMBL/GenBank/DDBJ whole genome shotgun (WGS) entry which is preliminary data.</text>
</comment>